<dbReference type="EMBL" id="MT143653">
    <property type="protein sequence ID" value="QJA99479.1"/>
    <property type="molecule type" value="Genomic_DNA"/>
</dbReference>
<organism evidence="2">
    <name type="scientific">viral metagenome</name>
    <dbReference type="NCBI Taxonomy" id="1070528"/>
    <lineage>
        <taxon>unclassified sequences</taxon>
        <taxon>metagenomes</taxon>
        <taxon>organismal metagenomes</taxon>
    </lineage>
</organism>
<evidence type="ECO:0000313" key="2">
    <source>
        <dbReference type="EMBL" id="QJB02522.1"/>
    </source>
</evidence>
<proteinExistence type="predicted"/>
<dbReference type="AlphaFoldDB" id="A0A6M3MCP0"/>
<evidence type="ECO:0000313" key="1">
    <source>
        <dbReference type="EMBL" id="QJA99479.1"/>
    </source>
</evidence>
<reference evidence="2" key="1">
    <citation type="submission" date="2020-03" db="EMBL/GenBank/DDBJ databases">
        <title>The deep terrestrial virosphere.</title>
        <authorList>
            <person name="Holmfeldt K."/>
            <person name="Nilsson E."/>
            <person name="Simone D."/>
            <person name="Lopez-Fernandez M."/>
            <person name="Wu X."/>
            <person name="de Brujin I."/>
            <person name="Lundin D."/>
            <person name="Andersson A."/>
            <person name="Bertilsson S."/>
            <person name="Dopson M."/>
        </authorList>
    </citation>
    <scope>NUCLEOTIDE SEQUENCE</scope>
    <source>
        <strain evidence="1">MM171A00991</strain>
        <strain evidence="2">MM171B01198</strain>
    </source>
</reference>
<sequence>MIIKFTNFIVGVKSNEDVDDFLSKLDDLLNTWDENEEIASCYDYTVDDM</sequence>
<gene>
    <name evidence="1" type="ORF">MM171A00991_0004</name>
    <name evidence="2" type="ORF">MM171B01198_0002</name>
</gene>
<name>A0A6M3MCP0_9ZZZZ</name>
<dbReference type="EMBL" id="MT143790">
    <property type="protein sequence ID" value="QJB02522.1"/>
    <property type="molecule type" value="Genomic_DNA"/>
</dbReference>
<protein>
    <submittedName>
        <fullName evidence="2">Uncharacterized protein</fullName>
    </submittedName>
</protein>
<accession>A0A6M3MCP0</accession>